<dbReference type="Gene3D" id="3.40.50.150">
    <property type="entry name" value="Vaccinia Virus protein VP39"/>
    <property type="match status" value="1"/>
</dbReference>
<comment type="similarity">
    <text evidence="1">Belongs to the methyltransferase superfamily. LaeA methyltransferase family.</text>
</comment>
<feature type="compositionally biased region" description="Low complexity" evidence="2">
    <location>
        <begin position="65"/>
        <end position="84"/>
    </location>
</feature>
<feature type="region of interest" description="Disordered" evidence="2">
    <location>
        <begin position="1"/>
        <end position="111"/>
    </location>
</feature>
<reference evidence="3" key="2">
    <citation type="submission" date="2023-05" db="EMBL/GenBank/DDBJ databases">
        <authorList>
            <consortium name="Lawrence Berkeley National Laboratory"/>
            <person name="Steindorff A."/>
            <person name="Hensen N."/>
            <person name="Bonometti L."/>
            <person name="Westerberg I."/>
            <person name="Brannstrom I.O."/>
            <person name="Guillou S."/>
            <person name="Cros-Aarteil S."/>
            <person name="Calhoun S."/>
            <person name="Haridas S."/>
            <person name="Kuo A."/>
            <person name="Mondo S."/>
            <person name="Pangilinan J."/>
            <person name="Riley R."/>
            <person name="Labutti K."/>
            <person name="Andreopoulos B."/>
            <person name="Lipzen A."/>
            <person name="Chen C."/>
            <person name="Yanf M."/>
            <person name="Daum C."/>
            <person name="Ng V."/>
            <person name="Clum A."/>
            <person name="Ohm R."/>
            <person name="Martin F."/>
            <person name="Silar P."/>
            <person name="Natvig D."/>
            <person name="Lalanne C."/>
            <person name="Gautier V."/>
            <person name="Ament-Velasquez S.L."/>
            <person name="Kruys A."/>
            <person name="Hutchinson M.I."/>
            <person name="Powell A.J."/>
            <person name="Barry K."/>
            <person name="Miller A.N."/>
            <person name="Grigoriev I.V."/>
            <person name="Debuchy R."/>
            <person name="Gladieux P."/>
            <person name="Thoren M.H."/>
            <person name="Johannesson H."/>
        </authorList>
    </citation>
    <scope>NUCLEOTIDE SEQUENCE</scope>
    <source>
        <strain evidence="3">CBS 359.72</strain>
    </source>
</reference>
<keyword evidence="3" id="KW-0489">Methyltransferase</keyword>
<feature type="compositionally biased region" description="Basic and acidic residues" evidence="2">
    <location>
        <begin position="85"/>
        <end position="95"/>
    </location>
</feature>
<comment type="caution">
    <text evidence="3">The sequence shown here is derived from an EMBL/GenBank/DDBJ whole genome shotgun (WGS) entry which is preliminary data.</text>
</comment>
<dbReference type="Pfam" id="PF13489">
    <property type="entry name" value="Methyltransf_23"/>
    <property type="match status" value="1"/>
</dbReference>
<dbReference type="Proteomes" id="UP001303647">
    <property type="component" value="Unassembled WGS sequence"/>
</dbReference>
<keyword evidence="4" id="KW-1185">Reference proteome</keyword>
<keyword evidence="3" id="KW-0808">Transferase</keyword>
<dbReference type="InterPro" id="IPR029063">
    <property type="entry name" value="SAM-dependent_MTases_sf"/>
</dbReference>
<dbReference type="GO" id="GO:0032259">
    <property type="term" value="P:methylation"/>
    <property type="evidence" value="ECO:0007669"/>
    <property type="project" value="UniProtKB-KW"/>
</dbReference>
<dbReference type="AlphaFoldDB" id="A0AAN7CU90"/>
<reference evidence="3" key="1">
    <citation type="journal article" date="2023" name="Mol. Phylogenet. Evol.">
        <title>Genome-scale phylogeny and comparative genomics of the fungal order Sordariales.</title>
        <authorList>
            <person name="Hensen N."/>
            <person name="Bonometti L."/>
            <person name="Westerberg I."/>
            <person name="Brannstrom I.O."/>
            <person name="Guillou S."/>
            <person name="Cros-Aarteil S."/>
            <person name="Calhoun S."/>
            <person name="Haridas S."/>
            <person name="Kuo A."/>
            <person name="Mondo S."/>
            <person name="Pangilinan J."/>
            <person name="Riley R."/>
            <person name="LaButti K."/>
            <person name="Andreopoulos B."/>
            <person name="Lipzen A."/>
            <person name="Chen C."/>
            <person name="Yan M."/>
            <person name="Daum C."/>
            <person name="Ng V."/>
            <person name="Clum A."/>
            <person name="Steindorff A."/>
            <person name="Ohm R.A."/>
            <person name="Martin F."/>
            <person name="Silar P."/>
            <person name="Natvig D.O."/>
            <person name="Lalanne C."/>
            <person name="Gautier V."/>
            <person name="Ament-Velasquez S.L."/>
            <person name="Kruys A."/>
            <person name="Hutchinson M.I."/>
            <person name="Powell A.J."/>
            <person name="Barry K."/>
            <person name="Miller A.N."/>
            <person name="Grigoriev I.V."/>
            <person name="Debuchy R."/>
            <person name="Gladieux P."/>
            <person name="Hiltunen Thoren M."/>
            <person name="Johannesson H."/>
        </authorList>
    </citation>
    <scope>NUCLEOTIDE SEQUENCE</scope>
    <source>
        <strain evidence="3">CBS 359.72</strain>
    </source>
</reference>
<evidence type="ECO:0000313" key="3">
    <source>
        <dbReference type="EMBL" id="KAK4248035.1"/>
    </source>
</evidence>
<dbReference type="CDD" id="cd02440">
    <property type="entry name" value="AdoMet_MTases"/>
    <property type="match status" value="1"/>
</dbReference>
<dbReference type="GO" id="GO:0008168">
    <property type="term" value="F:methyltransferase activity"/>
    <property type="evidence" value="ECO:0007669"/>
    <property type="project" value="UniProtKB-KW"/>
</dbReference>
<dbReference type="SUPFAM" id="SSF53335">
    <property type="entry name" value="S-adenosyl-L-methionine-dependent methyltransferases"/>
    <property type="match status" value="1"/>
</dbReference>
<gene>
    <name evidence="3" type="ORF">C7999DRAFT_13976</name>
</gene>
<dbReference type="PANTHER" id="PTHR43591">
    <property type="entry name" value="METHYLTRANSFERASE"/>
    <property type="match status" value="1"/>
</dbReference>
<sequence length="421" mass="46374">MTQDRDSSKSSPRTDSVSRPSSSSTQIAVGMPSTPEEELYAAVQGMRDAIRRDSRSKAGGAAENTTDTTASPPPSASDEAGSDAAKPHDSEDGPGKKGGGALSPNGNKLAFEDDMSRYPASVTSSVRDHLYEGGLRYHAYHAGKYAFPNDETEQNRDDMKHTMTLMLCRGAYFYSPVEEALERGGEVLDLGTGTGIWVMELGDKYPNSTITGVDLSPIQPTFVPENVHFFVDDFEEEWVDPPEKYDFIHIRHTLHSVKDVEALLTRVMRHLKPGGYFEAQELGAVAQSDDGSLTPETPYALRDYLNFITAGLGVLGSDAHAVLRLPERMRAAGFEDVRRTAHKCPLGAWPRDKRLRFCGLFLRTAIMDGLRGLSRRPLMALGWTPLQIEMFLIDVRKAIMESGVHAYFTLHVVHGRKPVEG</sequence>
<proteinExistence type="inferred from homology"/>
<name>A0AAN7CU90_9PEZI</name>
<protein>
    <submittedName>
        <fullName evidence="3">S-adenosyl-L-methionine-dependent methyltransferase</fullName>
    </submittedName>
</protein>
<evidence type="ECO:0000256" key="2">
    <source>
        <dbReference type="SAM" id="MobiDB-lite"/>
    </source>
</evidence>
<organism evidence="3 4">
    <name type="scientific">Corynascus novoguineensis</name>
    <dbReference type="NCBI Taxonomy" id="1126955"/>
    <lineage>
        <taxon>Eukaryota</taxon>
        <taxon>Fungi</taxon>
        <taxon>Dikarya</taxon>
        <taxon>Ascomycota</taxon>
        <taxon>Pezizomycotina</taxon>
        <taxon>Sordariomycetes</taxon>
        <taxon>Sordariomycetidae</taxon>
        <taxon>Sordariales</taxon>
        <taxon>Chaetomiaceae</taxon>
        <taxon>Corynascus</taxon>
    </lineage>
</organism>
<feature type="compositionally biased region" description="Low complexity" evidence="2">
    <location>
        <begin position="10"/>
        <end position="25"/>
    </location>
</feature>
<dbReference type="PANTHER" id="PTHR43591:SF10">
    <property type="entry name" value="ABC TRANSMEMBRANE TYPE-1 DOMAIN-CONTAINING PROTEIN-RELATED"/>
    <property type="match status" value="1"/>
</dbReference>
<evidence type="ECO:0000256" key="1">
    <source>
        <dbReference type="ARBA" id="ARBA00038158"/>
    </source>
</evidence>
<evidence type="ECO:0000313" key="4">
    <source>
        <dbReference type="Proteomes" id="UP001303647"/>
    </source>
</evidence>
<dbReference type="EMBL" id="MU857643">
    <property type="protein sequence ID" value="KAK4248035.1"/>
    <property type="molecule type" value="Genomic_DNA"/>
</dbReference>
<accession>A0AAN7CU90</accession>